<sequence>MVMADRRKYAGLAATVLLAAIVATAAGCGDGDSGGTPPPDSSPGPTPTAAPPATSGSLALTCGADFTPPTGGGLYLTGRFPATAAVSAGTVAGTVEVKSPRPVRGVVGRNAEIILVRDGRIATVPGVQDSAGVLLDLKPSAAHEMPGTADLTSCETLTPGTYQVYARVGFIPDGGARADSYGGPWPIELT</sequence>
<feature type="region of interest" description="Disordered" evidence="1">
    <location>
        <begin position="29"/>
        <end position="54"/>
    </location>
</feature>
<comment type="caution">
    <text evidence="3">The sequence shown here is derived from an EMBL/GenBank/DDBJ whole genome shotgun (WGS) entry which is preliminary data.</text>
</comment>
<name>A0A6V8KDM4_9ACTN</name>
<gene>
    <name evidence="3" type="ORF">Phou_075120</name>
</gene>
<evidence type="ECO:0000313" key="4">
    <source>
        <dbReference type="Proteomes" id="UP000482800"/>
    </source>
</evidence>
<keyword evidence="4" id="KW-1185">Reference proteome</keyword>
<evidence type="ECO:0000256" key="1">
    <source>
        <dbReference type="SAM" id="MobiDB-lite"/>
    </source>
</evidence>
<proteinExistence type="predicted"/>
<organism evidence="3 4">
    <name type="scientific">Phytohabitans houttuyneae</name>
    <dbReference type="NCBI Taxonomy" id="1076126"/>
    <lineage>
        <taxon>Bacteria</taxon>
        <taxon>Bacillati</taxon>
        <taxon>Actinomycetota</taxon>
        <taxon>Actinomycetes</taxon>
        <taxon>Micromonosporales</taxon>
        <taxon>Micromonosporaceae</taxon>
    </lineage>
</organism>
<evidence type="ECO:0000256" key="2">
    <source>
        <dbReference type="SAM" id="SignalP"/>
    </source>
</evidence>
<dbReference type="EMBL" id="BLPF01000003">
    <property type="protein sequence ID" value="GFJ83332.1"/>
    <property type="molecule type" value="Genomic_DNA"/>
</dbReference>
<feature type="compositionally biased region" description="Pro residues" evidence="1">
    <location>
        <begin position="36"/>
        <end position="50"/>
    </location>
</feature>
<accession>A0A6V8KDM4</accession>
<dbReference type="PROSITE" id="PS51257">
    <property type="entry name" value="PROKAR_LIPOPROTEIN"/>
    <property type="match status" value="1"/>
</dbReference>
<dbReference type="AlphaFoldDB" id="A0A6V8KDM4"/>
<feature type="signal peptide" evidence="2">
    <location>
        <begin position="1"/>
        <end position="25"/>
    </location>
</feature>
<dbReference type="Proteomes" id="UP000482800">
    <property type="component" value="Unassembled WGS sequence"/>
</dbReference>
<reference evidence="3 4" key="1">
    <citation type="submission" date="2020-03" db="EMBL/GenBank/DDBJ databases">
        <title>Whole genome shotgun sequence of Phytohabitans houttuyneae NBRC 108639.</title>
        <authorList>
            <person name="Komaki H."/>
            <person name="Tamura T."/>
        </authorList>
    </citation>
    <scope>NUCLEOTIDE SEQUENCE [LARGE SCALE GENOMIC DNA]</scope>
    <source>
        <strain evidence="3 4">NBRC 108639</strain>
    </source>
</reference>
<protein>
    <recommendedName>
        <fullName evidence="5">Lipoprotein LpqH</fullName>
    </recommendedName>
</protein>
<keyword evidence="2" id="KW-0732">Signal</keyword>
<reference evidence="3 4" key="2">
    <citation type="submission" date="2020-03" db="EMBL/GenBank/DDBJ databases">
        <authorList>
            <person name="Ichikawa N."/>
            <person name="Kimura A."/>
            <person name="Kitahashi Y."/>
            <person name="Uohara A."/>
        </authorList>
    </citation>
    <scope>NUCLEOTIDE SEQUENCE [LARGE SCALE GENOMIC DNA]</scope>
    <source>
        <strain evidence="3 4">NBRC 108639</strain>
    </source>
</reference>
<feature type="chain" id="PRO_5028962709" description="Lipoprotein LpqH" evidence="2">
    <location>
        <begin position="26"/>
        <end position="190"/>
    </location>
</feature>
<evidence type="ECO:0008006" key="5">
    <source>
        <dbReference type="Google" id="ProtNLM"/>
    </source>
</evidence>
<evidence type="ECO:0000313" key="3">
    <source>
        <dbReference type="EMBL" id="GFJ83332.1"/>
    </source>
</evidence>